<name>A0A1I9G0J7_BRUMA</name>
<reference evidence="1" key="1">
    <citation type="journal article" date="2007" name="Science">
        <title>Draft genome of the filarial nematode parasite Brugia malayi.</title>
        <authorList>
            <person name="Ghedin E."/>
            <person name="Wang S."/>
            <person name="Spiro D."/>
            <person name="Caler E."/>
            <person name="Zhao Q."/>
            <person name="Crabtree J."/>
            <person name="Allen J.E."/>
            <person name="Delcher A.L."/>
            <person name="Guiliano D.B."/>
            <person name="Miranda-Saavedra D."/>
            <person name="Angiuoli S.V."/>
            <person name="Creasy T."/>
            <person name="Amedeo P."/>
            <person name="Haas B."/>
            <person name="El-Sayed N.M."/>
            <person name="Wortman J.R."/>
            <person name="Feldblyum T."/>
            <person name="Tallon L."/>
            <person name="Schatz M."/>
            <person name="Shumway M."/>
            <person name="Koo H."/>
            <person name="Salzberg S.L."/>
            <person name="Schobel S."/>
            <person name="Pertea M."/>
            <person name="Pop M."/>
            <person name="White O."/>
            <person name="Barton G.J."/>
            <person name="Carlow C.K."/>
            <person name="Crawford M.J."/>
            <person name="Daub J."/>
            <person name="Dimmic M.W."/>
            <person name="Estes C.F."/>
            <person name="Foster J.M."/>
            <person name="Ganatra M."/>
            <person name="Gregory W.F."/>
            <person name="Johnson N.M."/>
            <person name="Jin J."/>
            <person name="Komuniecki R."/>
            <person name="Korf I."/>
            <person name="Kumar S."/>
            <person name="Laney S."/>
            <person name="Li B.W."/>
            <person name="Li W."/>
            <person name="Lindblom T.H."/>
            <person name="Lustigman S."/>
            <person name="Ma D."/>
            <person name="Maina C.V."/>
            <person name="Martin D.M."/>
            <person name="McCarter J.P."/>
            <person name="McReynolds L."/>
            <person name="Mitreva M."/>
            <person name="Nutman T.B."/>
            <person name="Parkinson J."/>
            <person name="Peregrin-Alvarez J.M."/>
            <person name="Poole C."/>
            <person name="Ren Q."/>
            <person name="Saunders L."/>
            <person name="Sluder A.E."/>
            <person name="Smith K."/>
            <person name="Stanke M."/>
            <person name="Unnasch T.R."/>
            <person name="Ware J."/>
            <person name="Wei A.D."/>
            <person name="Weil G."/>
            <person name="Williams D.J."/>
            <person name="Zhang Y."/>
            <person name="Williams S.A."/>
            <person name="Fraser-Liggett C."/>
            <person name="Slatko B."/>
            <person name="Blaxter M.L."/>
            <person name="Scott A.L."/>
        </authorList>
    </citation>
    <scope>NUCLEOTIDE SEQUENCE</scope>
    <source>
        <strain evidence="1">FR3</strain>
    </source>
</reference>
<accession>A0A1I9G0J7</accession>
<dbReference type="AlphaFoldDB" id="A0A1I9G0J7"/>
<gene>
    <name evidence="1" type="primary">Bm1188</name>
    <name evidence="1" type="ORF">BM_Bm1188</name>
</gene>
<protein>
    <submittedName>
        <fullName evidence="1">Bm1188</fullName>
    </submittedName>
</protein>
<proteinExistence type="predicted"/>
<organism evidence="1">
    <name type="scientific">Brugia malayi</name>
    <name type="common">Filarial nematode worm</name>
    <dbReference type="NCBI Taxonomy" id="6279"/>
    <lineage>
        <taxon>Eukaryota</taxon>
        <taxon>Metazoa</taxon>
        <taxon>Ecdysozoa</taxon>
        <taxon>Nematoda</taxon>
        <taxon>Chromadorea</taxon>
        <taxon>Rhabditida</taxon>
        <taxon>Spirurina</taxon>
        <taxon>Spiruromorpha</taxon>
        <taxon>Filarioidea</taxon>
        <taxon>Onchocercidae</taxon>
        <taxon>Brugia</taxon>
    </lineage>
</organism>
<dbReference type="EMBL" id="LN856792">
    <property type="protein sequence ID" value="CDP92373.1"/>
    <property type="molecule type" value="Genomic_DNA"/>
</dbReference>
<reference evidence="1" key="2">
    <citation type="submission" date="2012-12" db="EMBL/GenBank/DDBJ databases">
        <authorList>
            <consortium name="WormBase Consortium"/>
            <person name="Ghedin E."/>
            <person name="Paulini M."/>
        </authorList>
    </citation>
    <scope>NUCLEOTIDE SEQUENCE</scope>
    <source>
        <strain evidence="1">FR3</strain>
    </source>
</reference>
<evidence type="ECO:0000313" key="1">
    <source>
        <dbReference type="EMBL" id="CDP92373.1"/>
    </source>
</evidence>
<sequence>MEGVCGDIQKTFQKGFTGQKKIISSSPSIGKWVAKHMNSSNV</sequence>